<sequence length="645" mass="71801">MSDNDRDADLNTAMALTQRLLGSSGDASAVAKTSGATARLGQSLRYWLWRAGGRKRTQLKTTAHLSTLLDNYQIELERLRETHDRDLTAQKQAHDRMVKEIESTHQQAIGSIRAAIMVEAETASEHLRKELARERHRIGQLEQLAAEFQRVYQAELAKARRDGSVAAQADVNTTLDRLTALEEELSAQRARHEAELHDRLDEAASHAEAGMATLRAEMECLRDHARGIEAQTRQHCQSAAEDEIAALRQRLGRTEQDKAAALDQADRLHQASLAALRTRHAEELAEIRTSGEWSLSDAKRQIADLRLRLNEQDEANAEELDALHTQHKAELALWLEKFERAQAHQEIRHAGEYAGTAQVQSQALIDAQARILELSAELEQARQTVAVYGDRLEAAGAQQARVSEQLAAERQSLIHRQEEWRSERGDALAALRSASEHNARLTAEVATERQAVQETAERLAALRIELGQLRGDIPPPPPADLVALTASHHAELSRQSEEHTLVLARLRLDSSRRIADLERLLAQAQAQAQSAQPTKAEIIPLPPAQPGIDWQARTHAALERARLAEADAQRATNKIEILKDALAMAKARPAGEGGPTLVVDNRFRDVKRAFARAFHPDQGGRDHPDKSTLFLEFWPVLEKIEKAED</sequence>
<comment type="caution">
    <text evidence="2">The sequence shown here is derived from an EMBL/GenBank/DDBJ whole genome shotgun (WGS) entry which is preliminary data.</text>
</comment>
<evidence type="ECO:0000313" key="3">
    <source>
        <dbReference type="Proteomes" id="UP000680714"/>
    </source>
</evidence>
<gene>
    <name evidence="2" type="ORF">KEC16_13435</name>
</gene>
<dbReference type="RefSeq" id="WP_211549769.1">
    <property type="nucleotide sequence ID" value="NZ_JAGTUF010000013.1"/>
</dbReference>
<evidence type="ECO:0000313" key="2">
    <source>
        <dbReference type="EMBL" id="MBR9972721.1"/>
    </source>
</evidence>
<feature type="coiled-coil region" evidence="1">
    <location>
        <begin position="295"/>
        <end position="330"/>
    </location>
</feature>
<keyword evidence="3" id="KW-1185">Reference proteome</keyword>
<feature type="coiled-coil region" evidence="1">
    <location>
        <begin position="117"/>
        <end position="144"/>
    </location>
</feature>
<keyword evidence="1" id="KW-0175">Coiled coil</keyword>
<dbReference type="Proteomes" id="UP000680714">
    <property type="component" value="Unassembled WGS sequence"/>
</dbReference>
<feature type="coiled-coil region" evidence="1">
    <location>
        <begin position="171"/>
        <end position="264"/>
    </location>
</feature>
<evidence type="ECO:0008006" key="4">
    <source>
        <dbReference type="Google" id="ProtNLM"/>
    </source>
</evidence>
<reference evidence="2 3" key="1">
    <citation type="submission" date="2021-04" db="EMBL/GenBank/DDBJ databases">
        <title>Magnetospirillum sulfuroxidans sp. nov., a facultative chemolithoautotrophic sulfur-oxidizing alphaproteobacterium isolated from freshwater sediment and proposals for Paramagetospirillum gen. nov., and Magnetospirillaceae fam. nov.</title>
        <authorList>
            <person name="Koziaeva V."/>
            <person name="Geelhoed J.S."/>
            <person name="Sorokin D.Y."/>
            <person name="Grouzdev D.S."/>
        </authorList>
    </citation>
    <scope>NUCLEOTIDE SEQUENCE [LARGE SCALE GENOMIC DNA]</scope>
    <source>
        <strain evidence="2 3">J10</strain>
    </source>
</reference>
<evidence type="ECO:0000256" key="1">
    <source>
        <dbReference type="SAM" id="Coils"/>
    </source>
</evidence>
<proteinExistence type="predicted"/>
<dbReference type="EMBL" id="JAGTUF010000013">
    <property type="protein sequence ID" value="MBR9972721.1"/>
    <property type="molecule type" value="Genomic_DNA"/>
</dbReference>
<accession>A0ABS5IEK8</accession>
<protein>
    <recommendedName>
        <fullName evidence="4">J domain-containing protein</fullName>
    </recommendedName>
</protein>
<organism evidence="2 3">
    <name type="scientific">Magnetospirillum sulfuroxidans</name>
    <dbReference type="NCBI Taxonomy" id="611300"/>
    <lineage>
        <taxon>Bacteria</taxon>
        <taxon>Pseudomonadati</taxon>
        <taxon>Pseudomonadota</taxon>
        <taxon>Alphaproteobacteria</taxon>
        <taxon>Rhodospirillales</taxon>
        <taxon>Rhodospirillaceae</taxon>
        <taxon>Magnetospirillum</taxon>
    </lineage>
</organism>
<feature type="coiled-coil region" evidence="1">
    <location>
        <begin position="438"/>
        <end position="472"/>
    </location>
</feature>
<feature type="coiled-coil region" evidence="1">
    <location>
        <begin position="561"/>
        <end position="588"/>
    </location>
</feature>
<name>A0ABS5IEK8_9PROT</name>